<feature type="compositionally biased region" description="Basic and acidic residues" evidence="5">
    <location>
        <begin position="518"/>
        <end position="527"/>
    </location>
</feature>
<organism evidence="8 9">
    <name type="scientific">Williamsia sterculiae</name>
    <dbReference type="NCBI Taxonomy" id="1344003"/>
    <lineage>
        <taxon>Bacteria</taxon>
        <taxon>Bacillati</taxon>
        <taxon>Actinomycetota</taxon>
        <taxon>Actinomycetes</taxon>
        <taxon>Mycobacteriales</taxon>
        <taxon>Nocardiaceae</taxon>
        <taxon>Williamsia</taxon>
    </lineage>
</organism>
<dbReference type="InterPro" id="IPR029044">
    <property type="entry name" value="Nucleotide-diphossugar_trans"/>
</dbReference>
<dbReference type="InterPro" id="IPR040492">
    <property type="entry name" value="GlfT2_N"/>
</dbReference>
<reference evidence="8 9" key="1">
    <citation type="submission" date="2017-01" db="EMBL/GenBank/DDBJ databases">
        <authorList>
            <person name="Mah S.A."/>
            <person name="Swanson W.J."/>
            <person name="Moy G.W."/>
            <person name="Vacquier V.D."/>
        </authorList>
    </citation>
    <scope>NUCLEOTIDE SEQUENCE [LARGE SCALE GENOMIC DNA]</scope>
    <source>
        <strain evidence="8 9">CPCC 203464</strain>
    </source>
</reference>
<protein>
    <submittedName>
        <fullName evidence="8">Galactofuranosylgalactofuranosylrhamnosyl-N-acetylglucosaminyl-diphospho-decaprenol beta-1,5/1,6-galactofuranosyltransferase</fullName>
    </submittedName>
</protein>
<comment type="similarity">
    <text evidence="2">Belongs to the glycosyltransferase 2 family.</text>
</comment>
<proteinExistence type="inferred from homology"/>
<dbReference type="STRING" id="1344003.SAMN05445060_3907"/>
<evidence type="ECO:0000256" key="1">
    <source>
        <dbReference type="ARBA" id="ARBA00004776"/>
    </source>
</evidence>
<evidence type="ECO:0000313" key="8">
    <source>
        <dbReference type="EMBL" id="SIS22138.1"/>
    </source>
</evidence>
<dbReference type="Gene3D" id="3.90.550.60">
    <property type="match status" value="1"/>
</dbReference>
<keyword evidence="9" id="KW-1185">Reference proteome</keyword>
<keyword evidence="3" id="KW-0328">Glycosyltransferase</keyword>
<evidence type="ECO:0000256" key="4">
    <source>
        <dbReference type="ARBA" id="ARBA00022679"/>
    </source>
</evidence>
<sequence length="631" mass="69674">MVTGSSTAVAATGSSVEVGAEPIADGRLLAQRTLFTGPHRRVAEGMYVAAFPGTARATRERIRLLSGTTVSTNTYFGRFAASFWQRYTEVDTVRLEFDHECTPDAELRVAVNASDSSGRPRPVDVYDLSGTGHAAIDIPLPRFVDGGGVWFDLNVFAGEASVSDVRWTVAAPERFRPSSVVICTHNRPEDCLSTITALASDPVAMSCVDVVYVVDQGSDRVADKDRFELVQGLLGDKLRYLTQPNLGGAGGFNRGIYELTAGGRCETNIVVMDDDILCEPETVLRMSAFANKTVQPLLVGAQMLLLSETYRVHMTAEWEALDQLRAGRPTAYAYQGRNMLTHQQDARSVAGWNGWWSCLLPAEAVTAESLSIPLFFQWDDIEFGIRARLHGFPTVTLPNAGVWHADFHLKDYDDWSRYFSWRNALIVAAIHTPFDGAHFAKVVATEIGSHIVSMQYGLAATFLLAVRDFLAGPAVLHDGGQSKLAQLKELRSHYADTVVRSAAEVGKEGDPNTQISKKGHEPREDRETQVLLKRVAKQYLGKVSSAPVAIAADDARWWHVSLFDNAVVTDSSQTGVRIRRRDKATAVRLGRELAELCWRLRKDAPRMSQEWSDALPQLTSRENWKRLFDGD</sequence>
<dbReference type="PANTHER" id="PTHR43179">
    <property type="entry name" value="RHAMNOSYLTRANSFERASE WBBL"/>
    <property type="match status" value="1"/>
</dbReference>
<dbReference type="EMBL" id="FTNT01000014">
    <property type="protein sequence ID" value="SIS22138.1"/>
    <property type="molecule type" value="Genomic_DNA"/>
</dbReference>
<dbReference type="OrthoDB" id="3225550at2"/>
<name>A0A1N7HBS4_9NOCA</name>
<feature type="region of interest" description="Disordered" evidence="5">
    <location>
        <begin position="505"/>
        <end position="527"/>
    </location>
</feature>
<evidence type="ECO:0000313" key="9">
    <source>
        <dbReference type="Proteomes" id="UP000186218"/>
    </source>
</evidence>
<evidence type="ECO:0000256" key="5">
    <source>
        <dbReference type="SAM" id="MobiDB-lite"/>
    </source>
</evidence>
<dbReference type="Proteomes" id="UP000186218">
    <property type="component" value="Unassembled WGS sequence"/>
</dbReference>
<evidence type="ECO:0000259" key="7">
    <source>
        <dbReference type="Pfam" id="PF19320"/>
    </source>
</evidence>
<dbReference type="Pfam" id="PF13641">
    <property type="entry name" value="Glyco_tranf_2_3"/>
    <property type="match status" value="1"/>
</dbReference>
<feature type="domain" description="Galactofuranosyltransferase GlfT2 N-terminal" evidence="6">
    <location>
        <begin position="57"/>
        <end position="168"/>
    </location>
</feature>
<keyword evidence="4 8" id="KW-0808">Transferase</keyword>
<accession>A0A1N7HBS4</accession>
<dbReference type="InterPro" id="IPR045699">
    <property type="entry name" value="GlfT2_C"/>
</dbReference>
<gene>
    <name evidence="8" type="ORF">SAMN05445060_3907</name>
</gene>
<dbReference type="RefSeq" id="WP_076482733.1">
    <property type="nucleotide sequence ID" value="NZ_FTNT01000014.1"/>
</dbReference>
<dbReference type="PANTHER" id="PTHR43179:SF12">
    <property type="entry name" value="GALACTOFURANOSYLTRANSFERASE GLFT2"/>
    <property type="match status" value="1"/>
</dbReference>
<dbReference type="AlphaFoldDB" id="A0A1N7HBS4"/>
<dbReference type="GO" id="GO:0016757">
    <property type="term" value="F:glycosyltransferase activity"/>
    <property type="evidence" value="ECO:0007669"/>
    <property type="project" value="UniProtKB-KW"/>
</dbReference>
<evidence type="ECO:0000259" key="6">
    <source>
        <dbReference type="Pfam" id="PF17994"/>
    </source>
</evidence>
<dbReference type="Pfam" id="PF19320">
    <property type="entry name" value="GlfT2_domain3"/>
    <property type="match status" value="1"/>
</dbReference>
<dbReference type="Pfam" id="PF17994">
    <property type="entry name" value="Glft2_N"/>
    <property type="match status" value="1"/>
</dbReference>
<evidence type="ECO:0000256" key="2">
    <source>
        <dbReference type="ARBA" id="ARBA00006739"/>
    </source>
</evidence>
<evidence type="ECO:0000256" key="3">
    <source>
        <dbReference type="ARBA" id="ARBA00022676"/>
    </source>
</evidence>
<feature type="domain" description="Galactofuranosyltransferase-2 C-terminal" evidence="7">
    <location>
        <begin position="449"/>
        <end position="629"/>
    </location>
</feature>
<comment type="pathway">
    <text evidence="1">Cell wall biogenesis; cell wall polysaccharide biosynthesis.</text>
</comment>
<dbReference type="SUPFAM" id="SSF53448">
    <property type="entry name" value="Nucleotide-diphospho-sugar transferases"/>
    <property type="match status" value="1"/>
</dbReference>